<accession>A0A0F9E7B6</accession>
<dbReference type="EMBL" id="LAZR01026063">
    <property type="protein sequence ID" value="KKL69908.1"/>
    <property type="molecule type" value="Genomic_DNA"/>
</dbReference>
<dbReference type="AlphaFoldDB" id="A0A0F9E7B6"/>
<gene>
    <name evidence="1" type="ORF">LCGC14_2110200</name>
</gene>
<protein>
    <submittedName>
        <fullName evidence="1">Uncharacterized protein</fullName>
    </submittedName>
</protein>
<proteinExistence type="predicted"/>
<comment type="caution">
    <text evidence="1">The sequence shown here is derived from an EMBL/GenBank/DDBJ whole genome shotgun (WGS) entry which is preliminary data.</text>
</comment>
<evidence type="ECO:0000313" key="1">
    <source>
        <dbReference type="EMBL" id="KKL69908.1"/>
    </source>
</evidence>
<name>A0A0F9E7B6_9ZZZZ</name>
<sequence length="77" mass="9133">MLGFYLYHLQDKMKLKQVKNGEWIRPIAHGYKMQCCDCGLIHEMDFAVIDSDGDMLNDVAVYYRAYRVDKKVKKKKK</sequence>
<organism evidence="1">
    <name type="scientific">marine sediment metagenome</name>
    <dbReference type="NCBI Taxonomy" id="412755"/>
    <lineage>
        <taxon>unclassified sequences</taxon>
        <taxon>metagenomes</taxon>
        <taxon>ecological metagenomes</taxon>
    </lineage>
</organism>
<reference evidence="1" key="1">
    <citation type="journal article" date="2015" name="Nature">
        <title>Complex archaea that bridge the gap between prokaryotes and eukaryotes.</title>
        <authorList>
            <person name="Spang A."/>
            <person name="Saw J.H."/>
            <person name="Jorgensen S.L."/>
            <person name="Zaremba-Niedzwiedzka K."/>
            <person name="Martijn J."/>
            <person name="Lind A.E."/>
            <person name="van Eijk R."/>
            <person name="Schleper C."/>
            <person name="Guy L."/>
            <person name="Ettema T.J."/>
        </authorList>
    </citation>
    <scope>NUCLEOTIDE SEQUENCE</scope>
</reference>